<dbReference type="GO" id="GO:0032259">
    <property type="term" value="P:methylation"/>
    <property type="evidence" value="ECO:0007669"/>
    <property type="project" value="UniProtKB-KW"/>
</dbReference>
<dbReference type="Gene3D" id="3.40.50.150">
    <property type="entry name" value="Vaccinia Virus protein VP39"/>
    <property type="match status" value="1"/>
</dbReference>
<evidence type="ECO:0000313" key="7">
    <source>
        <dbReference type="EMBL" id="ACL02362.1"/>
    </source>
</evidence>
<evidence type="ECO:0000256" key="2">
    <source>
        <dbReference type="ARBA" id="ARBA00012534"/>
    </source>
</evidence>
<evidence type="ECO:0000256" key="1">
    <source>
        <dbReference type="ARBA" id="ARBA00001541"/>
    </source>
</evidence>
<dbReference type="InterPro" id="IPR050903">
    <property type="entry name" value="Bact_Chemotaxis_MeTrfase"/>
</dbReference>
<accession>B8FJT4</accession>
<dbReference type="Pfam" id="PF01739">
    <property type="entry name" value="CheR"/>
    <property type="match status" value="1"/>
</dbReference>
<protein>
    <recommendedName>
        <fullName evidence="2">protein-glutamate O-methyltransferase</fullName>
        <ecNumber evidence="2">2.1.1.80</ecNumber>
    </recommendedName>
</protein>
<dbReference type="PRINTS" id="PR00996">
    <property type="entry name" value="CHERMTFRASE"/>
</dbReference>
<evidence type="ECO:0000259" key="6">
    <source>
        <dbReference type="PROSITE" id="PS50123"/>
    </source>
</evidence>
<feature type="domain" description="CheR-type methyltransferase" evidence="6">
    <location>
        <begin position="3"/>
        <end position="278"/>
    </location>
</feature>
<sequence>MGGTILTLELTDNDFKRISTLVYAKSGINLHQGKKELVKARLGRRLRATGCQSFEEYFDLLRNEQEGVELVRMLDALTTNKTSFFREKNHFDYLEQVVFPEILERNRKKIKIRCWSAGCSSGEEPYSLAICISEYFRSAPNLDAKILATDLSTAILKQAAGGVYSESKMQGIPITLLRRYFRKGFGRQDGYYQVKERLRNMVTFKRHNLMEQASFLEPFDLIMCRNVMIYFDKATQHTLVNGFYRHLRKGGRLFVGHAESLTGIEHPFTYVQPTLYRK</sequence>
<dbReference type="InterPro" id="IPR000780">
    <property type="entry name" value="CheR_MeTrfase"/>
</dbReference>
<evidence type="ECO:0000256" key="3">
    <source>
        <dbReference type="ARBA" id="ARBA00022603"/>
    </source>
</evidence>
<dbReference type="InterPro" id="IPR022642">
    <property type="entry name" value="CheR_C"/>
</dbReference>
<evidence type="ECO:0000313" key="8">
    <source>
        <dbReference type="Proteomes" id="UP000000739"/>
    </source>
</evidence>
<evidence type="ECO:0000256" key="5">
    <source>
        <dbReference type="ARBA" id="ARBA00022691"/>
    </source>
</evidence>
<dbReference type="Gene3D" id="1.10.155.10">
    <property type="entry name" value="Chemotaxis receptor methyltransferase CheR, N-terminal domain"/>
    <property type="match status" value="1"/>
</dbReference>
<evidence type="ECO:0000256" key="4">
    <source>
        <dbReference type="ARBA" id="ARBA00022679"/>
    </source>
</evidence>
<keyword evidence="4 7" id="KW-0808">Transferase</keyword>
<name>B8FJT4_DESAL</name>
<dbReference type="PANTHER" id="PTHR24422">
    <property type="entry name" value="CHEMOTAXIS PROTEIN METHYLTRANSFERASE"/>
    <property type="match status" value="1"/>
</dbReference>
<dbReference type="PROSITE" id="PS50123">
    <property type="entry name" value="CHER"/>
    <property type="match status" value="1"/>
</dbReference>
<dbReference type="InterPro" id="IPR026024">
    <property type="entry name" value="Chemotaxis_MeTrfase_CheR"/>
</dbReference>
<dbReference type="Pfam" id="PF03705">
    <property type="entry name" value="CheR_N"/>
    <property type="match status" value="1"/>
</dbReference>
<gene>
    <name evidence="7" type="ordered locus">Dalk_0657</name>
</gene>
<dbReference type="InterPro" id="IPR036804">
    <property type="entry name" value="CheR_N_sf"/>
</dbReference>
<dbReference type="InterPro" id="IPR022641">
    <property type="entry name" value="CheR_N"/>
</dbReference>
<dbReference type="PANTHER" id="PTHR24422:SF26">
    <property type="entry name" value="CHEMOTAXIS PROTEIN METHYLTRANSFERASE"/>
    <property type="match status" value="1"/>
</dbReference>
<dbReference type="SUPFAM" id="SSF47757">
    <property type="entry name" value="Chemotaxis receptor methyltransferase CheR, N-terminal domain"/>
    <property type="match status" value="1"/>
</dbReference>
<dbReference type="HOGENOM" id="CLU_025854_0_0_7"/>
<dbReference type="InterPro" id="IPR029063">
    <property type="entry name" value="SAM-dependent_MTases_sf"/>
</dbReference>
<dbReference type="Proteomes" id="UP000000739">
    <property type="component" value="Chromosome"/>
</dbReference>
<dbReference type="EMBL" id="CP001322">
    <property type="protein sequence ID" value="ACL02362.1"/>
    <property type="molecule type" value="Genomic_DNA"/>
</dbReference>
<dbReference type="KEGG" id="dal:Dalk_0657"/>
<keyword evidence="3 7" id="KW-0489">Methyltransferase</keyword>
<dbReference type="GO" id="GO:0008983">
    <property type="term" value="F:protein-glutamate O-methyltransferase activity"/>
    <property type="evidence" value="ECO:0007669"/>
    <property type="project" value="UniProtKB-EC"/>
</dbReference>
<keyword evidence="5" id="KW-0949">S-adenosyl-L-methionine</keyword>
<proteinExistence type="predicted"/>
<dbReference type="EC" id="2.1.1.80" evidence="2"/>
<dbReference type="eggNOG" id="COG1352">
    <property type="taxonomic scope" value="Bacteria"/>
</dbReference>
<dbReference type="AlphaFoldDB" id="B8FJT4"/>
<dbReference type="SMART" id="SM00138">
    <property type="entry name" value="MeTrc"/>
    <property type="match status" value="1"/>
</dbReference>
<comment type="catalytic activity">
    <reaction evidence="1">
        <text>L-glutamyl-[protein] + S-adenosyl-L-methionine = [protein]-L-glutamate 5-O-methyl ester + S-adenosyl-L-homocysteine</text>
        <dbReference type="Rhea" id="RHEA:24452"/>
        <dbReference type="Rhea" id="RHEA-COMP:10208"/>
        <dbReference type="Rhea" id="RHEA-COMP:10311"/>
        <dbReference type="ChEBI" id="CHEBI:29973"/>
        <dbReference type="ChEBI" id="CHEBI:57856"/>
        <dbReference type="ChEBI" id="CHEBI:59789"/>
        <dbReference type="ChEBI" id="CHEBI:82795"/>
        <dbReference type="EC" id="2.1.1.80"/>
    </reaction>
</comment>
<reference evidence="7 8" key="1">
    <citation type="journal article" date="2012" name="Environ. Microbiol.">
        <title>The genome sequence of Desulfatibacillum alkenivorans AK-01: a blueprint for anaerobic alkane oxidation.</title>
        <authorList>
            <person name="Callaghan A.V."/>
            <person name="Morris B.E."/>
            <person name="Pereira I.A."/>
            <person name="McInerney M.J."/>
            <person name="Austin R.N."/>
            <person name="Groves J.T."/>
            <person name="Kukor J.J."/>
            <person name="Suflita J.M."/>
            <person name="Young L.Y."/>
            <person name="Zylstra G.J."/>
            <person name="Wawrik B."/>
        </authorList>
    </citation>
    <scope>NUCLEOTIDE SEQUENCE [LARGE SCALE GENOMIC DNA]</scope>
    <source>
        <strain evidence="7 8">AK-01</strain>
    </source>
</reference>
<dbReference type="SUPFAM" id="SSF53335">
    <property type="entry name" value="S-adenosyl-L-methionine-dependent methyltransferases"/>
    <property type="match status" value="1"/>
</dbReference>
<dbReference type="PIRSF" id="PIRSF000410">
    <property type="entry name" value="CheR"/>
    <property type="match status" value="1"/>
</dbReference>
<organism evidence="7 8">
    <name type="scientific">Desulfatibacillum aliphaticivorans</name>
    <dbReference type="NCBI Taxonomy" id="218208"/>
    <lineage>
        <taxon>Bacteria</taxon>
        <taxon>Pseudomonadati</taxon>
        <taxon>Thermodesulfobacteriota</taxon>
        <taxon>Desulfobacteria</taxon>
        <taxon>Desulfobacterales</taxon>
        <taxon>Desulfatibacillaceae</taxon>
        <taxon>Desulfatibacillum</taxon>
    </lineage>
</organism>
<keyword evidence="8" id="KW-1185">Reference proteome</keyword>